<evidence type="ECO:0000313" key="1">
    <source>
        <dbReference type="EMBL" id="KAF6837320.1"/>
    </source>
</evidence>
<accession>A0A8H6NLS9</accession>
<keyword evidence="2" id="KW-1185">Reference proteome</keyword>
<evidence type="ECO:0000313" key="2">
    <source>
        <dbReference type="Proteomes" id="UP000654918"/>
    </source>
</evidence>
<reference evidence="1" key="1">
    <citation type="journal article" date="2020" name="Phytopathology">
        <title>Genome Sequence Resources of Colletotrichum truncatum, C. plurivorum, C. musicola, and C. sojae: Four Species Pathogenic to Soybean (Glycine max).</title>
        <authorList>
            <person name="Rogerio F."/>
            <person name="Boufleur T.R."/>
            <person name="Ciampi-Guillardi M."/>
            <person name="Sukno S.A."/>
            <person name="Thon M.R."/>
            <person name="Massola Junior N.S."/>
            <person name="Baroncelli R."/>
        </authorList>
    </citation>
    <scope>NUCLEOTIDE SEQUENCE</scope>
    <source>
        <strain evidence="1">LFN00145</strain>
    </source>
</reference>
<organism evidence="1 2">
    <name type="scientific">Colletotrichum plurivorum</name>
    <dbReference type="NCBI Taxonomy" id="2175906"/>
    <lineage>
        <taxon>Eukaryota</taxon>
        <taxon>Fungi</taxon>
        <taxon>Dikarya</taxon>
        <taxon>Ascomycota</taxon>
        <taxon>Pezizomycotina</taxon>
        <taxon>Sordariomycetes</taxon>
        <taxon>Hypocreomycetidae</taxon>
        <taxon>Glomerellales</taxon>
        <taxon>Glomerellaceae</taxon>
        <taxon>Colletotrichum</taxon>
        <taxon>Colletotrichum orchidearum species complex</taxon>
    </lineage>
</organism>
<dbReference type="EMBL" id="WIGO01000026">
    <property type="protein sequence ID" value="KAF6837320.1"/>
    <property type="molecule type" value="Genomic_DNA"/>
</dbReference>
<dbReference type="Proteomes" id="UP000654918">
    <property type="component" value="Unassembled WGS sequence"/>
</dbReference>
<sequence length="130" mass="14321">MPALDCLLKDGAARWTPTAQPSPAQCGLAISSGLLQKTRDRQVPTSLALWPVTDLTLLDLTYPALPCSVSRPALQTHSNQKHGRRMSQLQDGLAERDTKHSCRCLQLTLPRGGTHAHSTYTRRRAQARVQ</sequence>
<name>A0A8H6NLS9_9PEZI</name>
<gene>
    <name evidence="1" type="ORF">CPLU01_03184</name>
</gene>
<proteinExistence type="predicted"/>
<comment type="caution">
    <text evidence="1">The sequence shown here is derived from an EMBL/GenBank/DDBJ whole genome shotgun (WGS) entry which is preliminary data.</text>
</comment>
<dbReference type="AlphaFoldDB" id="A0A8H6NLS9"/>
<protein>
    <submittedName>
        <fullName evidence="1">Uncharacterized protein</fullName>
    </submittedName>
</protein>